<dbReference type="Pfam" id="PF00079">
    <property type="entry name" value="Serpin"/>
    <property type="match status" value="1"/>
</dbReference>
<evidence type="ECO:0000313" key="5">
    <source>
        <dbReference type="Proteomes" id="UP000183760"/>
    </source>
</evidence>
<dbReference type="SMART" id="SM00093">
    <property type="entry name" value="SERPIN"/>
    <property type="match status" value="1"/>
</dbReference>
<dbReference type="InterPro" id="IPR023796">
    <property type="entry name" value="Serpin_dom"/>
</dbReference>
<dbReference type="PANTHER" id="PTHR11461:SF211">
    <property type="entry name" value="GH10112P-RELATED"/>
    <property type="match status" value="1"/>
</dbReference>
<dbReference type="Proteomes" id="UP000183760">
    <property type="component" value="Unassembled WGS sequence"/>
</dbReference>
<reference evidence="4 5" key="1">
    <citation type="submission" date="2016-10" db="EMBL/GenBank/DDBJ databases">
        <authorList>
            <person name="Varghese N."/>
            <person name="Submissions S."/>
        </authorList>
    </citation>
    <scope>NUCLEOTIDE SEQUENCE [LARGE SCALE GENOMIC DNA]</scope>
    <source>
        <strain evidence="4 5">DSM 16525</strain>
    </source>
</reference>
<name>A0ABY1CMZ8_MYXFU</name>
<protein>
    <submittedName>
        <fullName evidence="4">Serpin B</fullName>
    </submittedName>
</protein>
<dbReference type="CDD" id="cd19590">
    <property type="entry name" value="serpin_thermopin-like"/>
    <property type="match status" value="1"/>
</dbReference>
<evidence type="ECO:0000256" key="1">
    <source>
        <dbReference type="RuleBase" id="RU000411"/>
    </source>
</evidence>
<comment type="similarity">
    <text evidence="1">Belongs to the serpin family.</text>
</comment>
<dbReference type="EMBL" id="FOIB01000007">
    <property type="protein sequence ID" value="SEU25320.1"/>
    <property type="molecule type" value="Genomic_DNA"/>
</dbReference>
<dbReference type="PANTHER" id="PTHR11461">
    <property type="entry name" value="SERINE PROTEASE INHIBITOR, SERPIN"/>
    <property type="match status" value="1"/>
</dbReference>
<dbReference type="Gene3D" id="3.30.497.10">
    <property type="entry name" value="Antithrombin, subunit I, domain 2"/>
    <property type="match status" value="1"/>
</dbReference>
<organism evidence="4 5">
    <name type="scientific">Myxococcus fulvus</name>
    <dbReference type="NCBI Taxonomy" id="33"/>
    <lineage>
        <taxon>Bacteria</taxon>
        <taxon>Pseudomonadati</taxon>
        <taxon>Myxococcota</taxon>
        <taxon>Myxococcia</taxon>
        <taxon>Myxococcales</taxon>
        <taxon>Cystobacterineae</taxon>
        <taxon>Myxococcaceae</taxon>
        <taxon>Myxococcus</taxon>
    </lineage>
</organism>
<evidence type="ECO:0000259" key="3">
    <source>
        <dbReference type="SMART" id="SM00093"/>
    </source>
</evidence>
<dbReference type="SUPFAM" id="SSF56574">
    <property type="entry name" value="Serpins"/>
    <property type="match status" value="1"/>
</dbReference>
<proteinExistence type="inferred from homology"/>
<dbReference type="RefSeq" id="WP_074956810.1">
    <property type="nucleotide sequence ID" value="NZ_BJXR01000036.1"/>
</dbReference>
<dbReference type="InterPro" id="IPR042178">
    <property type="entry name" value="Serpin_sf_1"/>
</dbReference>
<comment type="caution">
    <text evidence="4">The sequence shown here is derived from an EMBL/GenBank/DDBJ whole genome shotgun (WGS) entry which is preliminary data.</text>
</comment>
<dbReference type="InterPro" id="IPR042185">
    <property type="entry name" value="Serpin_sf_2"/>
</dbReference>
<dbReference type="InterPro" id="IPR036186">
    <property type="entry name" value="Serpin_sf"/>
</dbReference>
<evidence type="ECO:0000313" key="4">
    <source>
        <dbReference type="EMBL" id="SEU25320.1"/>
    </source>
</evidence>
<gene>
    <name evidence="4" type="ORF">SAMN05443572_10781</name>
</gene>
<evidence type="ECO:0000256" key="2">
    <source>
        <dbReference type="SAM" id="MobiDB-lite"/>
    </source>
</evidence>
<feature type="domain" description="Serpin" evidence="3">
    <location>
        <begin position="69"/>
        <end position="430"/>
    </location>
</feature>
<keyword evidence="5" id="KW-1185">Reference proteome</keyword>
<dbReference type="InterPro" id="IPR023795">
    <property type="entry name" value="Serpin_CS"/>
</dbReference>
<dbReference type="Gene3D" id="2.30.39.10">
    <property type="entry name" value="Alpha-1-antitrypsin, domain 1"/>
    <property type="match status" value="1"/>
</dbReference>
<sequence>MASSTSLKACMVAVVWGLAGCHSDEQSPAEREPPPPGALVASEKERVTSPSVSDTDFAALVAGNTDFGVALYRRLAEPGENAAVSPLSLTRAFSLVYAGARGETQAQMARTLGFTLPAEQLHPALNRLDLALQEQVGQAHGDKGPAPTFRAVNVLWGQQGYRFEPAYLDVLAEHHGAGLRSVDFSADPDGVRRAINDWVSGVTADRIQDLIPEGEVRADTRLVLANALYFKGAWRTPFHAQATSPRTFHGLTGGTTQVPMMHTSWSFPFARGEGYDAIALPYVGRAFRMLVIVPDAGRFQEVEQRLSAAFLDTVRANLSERPMLLRFPRFEVKQSAALVEALRSLGMEDAFSGRADLSGISRQEQLMLSGAQHQAFVAVDEAGTEAAAATAIESVPVSLPPEVHVDRPFVFVIEEVATKSVLFLGRVVSP</sequence>
<dbReference type="PROSITE" id="PS00284">
    <property type="entry name" value="SERPIN"/>
    <property type="match status" value="1"/>
</dbReference>
<dbReference type="InterPro" id="IPR000215">
    <property type="entry name" value="Serpin_fam"/>
</dbReference>
<accession>A0ABY1CMZ8</accession>
<feature type="compositionally biased region" description="Basic and acidic residues" evidence="2">
    <location>
        <begin position="23"/>
        <end position="33"/>
    </location>
</feature>
<feature type="region of interest" description="Disordered" evidence="2">
    <location>
        <begin position="23"/>
        <end position="43"/>
    </location>
</feature>